<name>A0A1W2M142_9PSEU</name>
<dbReference type="NCBIfam" id="TIGR00684">
    <property type="entry name" value="narJ"/>
    <property type="match status" value="1"/>
</dbReference>
<dbReference type="RefSeq" id="WP_063271475.1">
    <property type="nucleotide sequence ID" value="NZ_LQMT02000007.1"/>
</dbReference>
<accession>A0A1W2M142</accession>
<dbReference type="InterPro" id="IPR036411">
    <property type="entry name" value="TorD-like_sf"/>
</dbReference>
<reference evidence="2 3" key="1">
    <citation type="submission" date="2016-12" db="EMBL/GenBank/DDBJ databases">
        <title>Amycolatopsis keratiniphila subsp. keratiniphila genome sequencing and assembly.</title>
        <authorList>
            <person name="Mayilraj S."/>
            <person name="Kaur N."/>
        </authorList>
    </citation>
    <scope>NUCLEOTIDE SEQUENCE [LARGE SCALE GENOMIC DNA]</scope>
    <source>
        <strain evidence="2 3">DSM 44409</strain>
    </source>
</reference>
<dbReference type="Pfam" id="PF02613">
    <property type="entry name" value="Nitrate_red_del"/>
    <property type="match status" value="1"/>
</dbReference>
<sequence>MTAPEQSFVEGADRTRLFELASVLLTYPDAALIGAGKELISAVGDITHDEVREQLTTFLGWFLTTDSLQVETHYVRTFDLRRRSGLYLTYYLHGDTRKRGIALLTLKQRYRAHGLRLTAGELPDLLPVVLEFAAVAGPGDGEAPLRQHRQGLELLRSTLDESGSPYRHLLEAVVAALPPLTEADRDTIRALAEDGPPVESVGLAPYGTDVDTIGFGPDLSTEACAHARPFTNRSMESVP</sequence>
<dbReference type="InterPro" id="IPR003765">
    <property type="entry name" value="NO3_reductase_chaperone_NarJ"/>
</dbReference>
<evidence type="ECO:0000256" key="1">
    <source>
        <dbReference type="ARBA" id="ARBA00023063"/>
    </source>
</evidence>
<dbReference type="GO" id="GO:0016530">
    <property type="term" value="F:metallochaperone activity"/>
    <property type="evidence" value="ECO:0007669"/>
    <property type="project" value="TreeGrafter"/>
</dbReference>
<dbReference type="PANTHER" id="PTHR43680:SF2">
    <property type="entry name" value="NITRATE REDUCTASE MOLYBDENUM COFACTOR ASSEMBLY CHAPERONE NARJ"/>
    <property type="match status" value="1"/>
</dbReference>
<dbReference type="GO" id="GO:0051131">
    <property type="term" value="P:chaperone-mediated protein complex assembly"/>
    <property type="evidence" value="ECO:0007669"/>
    <property type="project" value="InterPro"/>
</dbReference>
<dbReference type="AlphaFoldDB" id="A0A1W2M142"/>
<gene>
    <name evidence="2" type="ORF">AVR91_0205580</name>
</gene>
<dbReference type="OrthoDB" id="4307003at2"/>
<dbReference type="InterPro" id="IPR020945">
    <property type="entry name" value="DMSO/NO3_reduct_chaperone"/>
</dbReference>
<dbReference type="SUPFAM" id="SSF89155">
    <property type="entry name" value="TorD-like"/>
    <property type="match status" value="1"/>
</dbReference>
<keyword evidence="1" id="KW-0534">Nitrate assimilation</keyword>
<organism evidence="2 3">
    <name type="scientific">Amycolatopsis keratiniphila subsp. keratiniphila</name>
    <dbReference type="NCBI Taxonomy" id="227715"/>
    <lineage>
        <taxon>Bacteria</taxon>
        <taxon>Bacillati</taxon>
        <taxon>Actinomycetota</taxon>
        <taxon>Actinomycetes</taxon>
        <taxon>Pseudonocardiales</taxon>
        <taxon>Pseudonocardiaceae</taxon>
        <taxon>Amycolatopsis</taxon>
        <taxon>Amycolatopsis japonica group</taxon>
    </lineage>
</organism>
<proteinExistence type="predicted"/>
<dbReference type="GO" id="GO:0051082">
    <property type="term" value="F:unfolded protein binding"/>
    <property type="evidence" value="ECO:0007669"/>
    <property type="project" value="InterPro"/>
</dbReference>
<dbReference type="GO" id="GO:0042128">
    <property type="term" value="P:nitrate assimilation"/>
    <property type="evidence" value="ECO:0007669"/>
    <property type="project" value="UniProtKB-KW"/>
</dbReference>
<dbReference type="Gene3D" id="1.10.3480.10">
    <property type="entry name" value="TorD-like"/>
    <property type="match status" value="1"/>
</dbReference>
<evidence type="ECO:0000313" key="3">
    <source>
        <dbReference type="Proteomes" id="UP000076660"/>
    </source>
</evidence>
<comment type="caution">
    <text evidence="2">The sequence shown here is derived from an EMBL/GenBank/DDBJ whole genome shotgun (WGS) entry which is preliminary data.</text>
</comment>
<dbReference type="Proteomes" id="UP000076660">
    <property type="component" value="Unassembled WGS sequence"/>
</dbReference>
<dbReference type="PANTHER" id="PTHR43680">
    <property type="entry name" value="NITRATE REDUCTASE MOLYBDENUM COFACTOR ASSEMBLY CHAPERONE"/>
    <property type="match status" value="1"/>
</dbReference>
<evidence type="ECO:0000313" key="2">
    <source>
        <dbReference type="EMBL" id="ONF73588.1"/>
    </source>
</evidence>
<dbReference type="EMBL" id="LQMT02000007">
    <property type="protein sequence ID" value="ONF73588.1"/>
    <property type="molecule type" value="Genomic_DNA"/>
</dbReference>
<protein>
    <submittedName>
        <fullName evidence="2">Nitrate reductase molybdenum cofactor assembly chaperone</fullName>
    </submittedName>
</protein>